<gene>
    <name evidence="2" type="ORF">TSA66_12600</name>
</gene>
<reference evidence="2 3" key="1">
    <citation type="submission" date="2014-12" db="EMBL/GenBank/DDBJ databases">
        <title>Denitrispirillum autotrophicum gen. nov., sp. nov., Denitrifying, Facultatively Autotrophic Bacteria Isolated from Rice Paddy Soil.</title>
        <authorList>
            <person name="Ishii S."/>
            <person name="Ashida N."/>
            <person name="Ohno H."/>
            <person name="Otsuka S."/>
            <person name="Yokota A."/>
            <person name="Senoo K."/>
        </authorList>
    </citation>
    <scope>NUCLEOTIDE SEQUENCE [LARGE SCALE GENOMIC DNA]</scope>
    <source>
        <strain evidence="2 3">TSA66</strain>
    </source>
</reference>
<sequence length="67" mass="6944">MDRFLQSAVAANNKTKGLPMATPNEPAAAGAVYLALKILAYVGEAGMIAGILYAAWSAARYWSGIGV</sequence>
<proteinExistence type="predicted"/>
<dbReference type="EMBL" id="JWJG01000028">
    <property type="protein sequence ID" value="KIF81451.1"/>
    <property type="molecule type" value="Genomic_DNA"/>
</dbReference>
<comment type="caution">
    <text evidence="2">The sequence shown here is derived from an EMBL/GenBank/DDBJ whole genome shotgun (WGS) entry which is preliminary data.</text>
</comment>
<protein>
    <submittedName>
        <fullName evidence="2">Uncharacterized protein</fullName>
    </submittedName>
</protein>
<keyword evidence="1" id="KW-1133">Transmembrane helix</keyword>
<dbReference type="STRING" id="709839.TSA66_12600"/>
<dbReference type="AlphaFoldDB" id="A0A0C2BTU1"/>
<organism evidence="2 3">
    <name type="scientific">Noviherbaspirillum autotrophicum</name>
    <dbReference type="NCBI Taxonomy" id="709839"/>
    <lineage>
        <taxon>Bacteria</taxon>
        <taxon>Pseudomonadati</taxon>
        <taxon>Pseudomonadota</taxon>
        <taxon>Betaproteobacteria</taxon>
        <taxon>Burkholderiales</taxon>
        <taxon>Oxalobacteraceae</taxon>
        <taxon>Noviherbaspirillum</taxon>
    </lineage>
</organism>
<dbReference type="Proteomes" id="UP000031572">
    <property type="component" value="Unassembled WGS sequence"/>
</dbReference>
<keyword evidence="3" id="KW-1185">Reference proteome</keyword>
<evidence type="ECO:0000313" key="2">
    <source>
        <dbReference type="EMBL" id="KIF81451.1"/>
    </source>
</evidence>
<keyword evidence="1" id="KW-0472">Membrane</keyword>
<evidence type="ECO:0000256" key="1">
    <source>
        <dbReference type="SAM" id="Phobius"/>
    </source>
</evidence>
<accession>A0A0C2BTU1</accession>
<feature type="transmembrane region" description="Helical" evidence="1">
    <location>
        <begin position="38"/>
        <end position="56"/>
    </location>
</feature>
<name>A0A0C2BTU1_9BURK</name>
<keyword evidence="1" id="KW-0812">Transmembrane</keyword>
<evidence type="ECO:0000313" key="3">
    <source>
        <dbReference type="Proteomes" id="UP000031572"/>
    </source>
</evidence>